<reference evidence="2 3" key="1">
    <citation type="submission" date="2018-06" db="EMBL/GenBank/DDBJ databases">
        <title>Fusarium incarnatum-equiseti species complex species 28.</title>
        <authorList>
            <person name="Gardiner D.M."/>
        </authorList>
    </citation>
    <scope>NUCLEOTIDE SEQUENCE [LARGE SCALE GENOMIC DNA]</scope>
    <source>
        <strain evidence="2 3">FIESC_28</strain>
    </source>
</reference>
<proteinExistence type="predicted"/>
<sequence length="275" mass="30823">MSERDDVKPILDHIVVLVSYKTLQELPKRLENDLIVIDGGAHADGRTVNKLIEFPDGVYIELIAFQDDLDPEKRRSHRWGNLEENTVIDWAYTLPHEKNFDVIQERVKKANSEVVYHNPVPGGRLRPDGVELKWSVASAYAAAGRALYPGKAPFWCLDRTLRRLRVPYKEEDGSQPEYTKHPSGVIGVSSVSIAVPQREQETLTKVYNGIHDFTTKDGAWPFIVYSGSKAGKHRVELKKGQDDGRKLHLTLLGKHGSPSSIEILPGLAFSVDSGH</sequence>
<dbReference type="OrthoDB" id="408973at2759"/>
<gene>
    <name evidence="2" type="ORF">FIESC28_01587</name>
</gene>
<accession>A0A366S8I3</accession>
<dbReference type="GeneID" id="41991033"/>
<evidence type="ECO:0000313" key="3">
    <source>
        <dbReference type="Proteomes" id="UP000253153"/>
    </source>
</evidence>
<evidence type="ECO:0000313" key="2">
    <source>
        <dbReference type="EMBL" id="RBR25624.1"/>
    </source>
</evidence>
<dbReference type="InterPro" id="IPR029068">
    <property type="entry name" value="Glyas_Bleomycin-R_OHBP_Dase"/>
</dbReference>
<keyword evidence="3" id="KW-1185">Reference proteome</keyword>
<dbReference type="Gene3D" id="3.10.180.10">
    <property type="entry name" value="2,3-Dihydroxybiphenyl 1,2-Dioxygenase, domain 1"/>
    <property type="match status" value="1"/>
</dbReference>
<name>A0A366S8I3_9HYPO</name>
<dbReference type="RefSeq" id="XP_031020215.1">
    <property type="nucleotide sequence ID" value="XM_031155737.1"/>
</dbReference>
<feature type="domain" description="Glyoxalase-like" evidence="1">
    <location>
        <begin position="11"/>
        <end position="200"/>
    </location>
</feature>
<comment type="caution">
    <text evidence="2">The sequence shown here is derived from an EMBL/GenBank/DDBJ whole genome shotgun (WGS) entry which is preliminary data.</text>
</comment>
<dbReference type="AlphaFoldDB" id="A0A366S8I3"/>
<dbReference type="Proteomes" id="UP000253153">
    <property type="component" value="Unassembled WGS sequence"/>
</dbReference>
<evidence type="ECO:0000259" key="1">
    <source>
        <dbReference type="Pfam" id="PF13468"/>
    </source>
</evidence>
<protein>
    <recommendedName>
        <fullName evidence="1">Glyoxalase-like domain-containing protein</fullName>
    </recommendedName>
</protein>
<dbReference type="PANTHER" id="PTHR40265:SF1">
    <property type="entry name" value="GLYOXALASE-LIKE DOMAIN-CONTAINING PROTEIN"/>
    <property type="match status" value="1"/>
</dbReference>
<dbReference type="InterPro" id="IPR025870">
    <property type="entry name" value="Glyoxalase-like_dom"/>
</dbReference>
<dbReference type="Pfam" id="PF13468">
    <property type="entry name" value="Glyoxalase_3"/>
    <property type="match status" value="1"/>
</dbReference>
<dbReference type="PANTHER" id="PTHR40265">
    <property type="entry name" value="BLL2707 PROTEIN"/>
    <property type="match status" value="1"/>
</dbReference>
<dbReference type="EMBL" id="QKXC01000037">
    <property type="protein sequence ID" value="RBR25624.1"/>
    <property type="molecule type" value="Genomic_DNA"/>
</dbReference>
<organism evidence="2 3">
    <name type="scientific">Fusarium coffeatum</name>
    <dbReference type="NCBI Taxonomy" id="231269"/>
    <lineage>
        <taxon>Eukaryota</taxon>
        <taxon>Fungi</taxon>
        <taxon>Dikarya</taxon>
        <taxon>Ascomycota</taxon>
        <taxon>Pezizomycotina</taxon>
        <taxon>Sordariomycetes</taxon>
        <taxon>Hypocreomycetidae</taxon>
        <taxon>Hypocreales</taxon>
        <taxon>Nectriaceae</taxon>
        <taxon>Fusarium</taxon>
        <taxon>Fusarium incarnatum-equiseti species complex</taxon>
    </lineage>
</organism>